<dbReference type="PANTHER" id="PTHR30055:SF238">
    <property type="entry name" value="MYCOFACTOCIN BIOSYNTHESIS TRANSCRIPTIONAL REGULATOR MFTR-RELATED"/>
    <property type="match status" value="1"/>
</dbReference>
<dbReference type="PROSITE" id="PS50977">
    <property type="entry name" value="HTH_TETR_2"/>
    <property type="match status" value="1"/>
</dbReference>
<evidence type="ECO:0000256" key="2">
    <source>
        <dbReference type="ARBA" id="ARBA00023125"/>
    </source>
</evidence>
<dbReference type="InterPro" id="IPR050109">
    <property type="entry name" value="HTH-type_TetR-like_transc_reg"/>
</dbReference>
<organism evidence="6 7">
    <name type="scientific">Nocardioides hankookensis</name>
    <dbReference type="NCBI Taxonomy" id="443157"/>
    <lineage>
        <taxon>Bacteria</taxon>
        <taxon>Bacillati</taxon>
        <taxon>Actinomycetota</taxon>
        <taxon>Actinomycetes</taxon>
        <taxon>Propionibacteriales</taxon>
        <taxon>Nocardioidaceae</taxon>
        <taxon>Nocardioides</taxon>
    </lineage>
</organism>
<evidence type="ECO:0000259" key="5">
    <source>
        <dbReference type="PROSITE" id="PS50977"/>
    </source>
</evidence>
<proteinExistence type="predicted"/>
<dbReference type="InterPro" id="IPR001647">
    <property type="entry name" value="HTH_TetR"/>
</dbReference>
<dbReference type="PANTHER" id="PTHR30055">
    <property type="entry name" value="HTH-TYPE TRANSCRIPTIONAL REGULATOR RUTR"/>
    <property type="match status" value="1"/>
</dbReference>
<evidence type="ECO:0000256" key="3">
    <source>
        <dbReference type="ARBA" id="ARBA00023163"/>
    </source>
</evidence>
<keyword evidence="3" id="KW-0804">Transcription</keyword>
<evidence type="ECO:0000256" key="4">
    <source>
        <dbReference type="PROSITE-ProRule" id="PRU00335"/>
    </source>
</evidence>
<evidence type="ECO:0000313" key="6">
    <source>
        <dbReference type="EMBL" id="MFC6043428.1"/>
    </source>
</evidence>
<dbReference type="RefSeq" id="WP_379153467.1">
    <property type="nucleotide sequence ID" value="NZ_JBHSRJ010000004.1"/>
</dbReference>
<keyword evidence="1" id="KW-0805">Transcription regulation</keyword>
<dbReference type="Pfam" id="PF00440">
    <property type="entry name" value="TetR_N"/>
    <property type="match status" value="1"/>
</dbReference>
<feature type="domain" description="HTH tetR-type" evidence="5">
    <location>
        <begin position="6"/>
        <end position="66"/>
    </location>
</feature>
<name>A0ABW1LJZ7_9ACTN</name>
<dbReference type="Gene3D" id="1.10.357.10">
    <property type="entry name" value="Tetracycline Repressor, domain 2"/>
    <property type="match status" value="1"/>
</dbReference>
<gene>
    <name evidence="6" type="ORF">ACFPYL_10105</name>
</gene>
<feature type="DNA-binding region" description="H-T-H motif" evidence="4">
    <location>
        <begin position="29"/>
        <end position="48"/>
    </location>
</feature>
<evidence type="ECO:0000313" key="7">
    <source>
        <dbReference type="Proteomes" id="UP001596135"/>
    </source>
</evidence>
<protein>
    <submittedName>
        <fullName evidence="6">Helix-turn-helix domain-containing protein</fullName>
    </submittedName>
</protein>
<dbReference type="SUPFAM" id="SSF46689">
    <property type="entry name" value="Homeodomain-like"/>
    <property type="match status" value="1"/>
</dbReference>
<sequence>MGRWEPNARGRLEVAALELYAERGYDQTTVAAIAERAGLSERTFFRHFTDKREVLFGSGMVLEEMLTDSVAGGAAEASPYDLVAAALEQAAELLDGRRPIVTRRQAVIDAHPELRERELGKMTSWADALMTALMARGVEERLACLVAQTGIAVFRVSFEGWARGGATEELPAIVHTSFADLRSATVTPSR</sequence>
<dbReference type="PRINTS" id="PR00455">
    <property type="entry name" value="HTHTETR"/>
</dbReference>
<comment type="caution">
    <text evidence="6">The sequence shown here is derived from an EMBL/GenBank/DDBJ whole genome shotgun (WGS) entry which is preliminary data.</text>
</comment>
<dbReference type="InterPro" id="IPR023772">
    <property type="entry name" value="DNA-bd_HTH_TetR-type_CS"/>
</dbReference>
<accession>A0ABW1LJZ7</accession>
<dbReference type="Proteomes" id="UP001596135">
    <property type="component" value="Unassembled WGS sequence"/>
</dbReference>
<dbReference type="EMBL" id="JBHSRJ010000004">
    <property type="protein sequence ID" value="MFC6043428.1"/>
    <property type="molecule type" value="Genomic_DNA"/>
</dbReference>
<dbReference type="InterPro" id="IPR009057">
    <property type="entry name" value="Homeodomain-like_sf"/>
</dbReference>
<keyword evidence="2 4" id="KW-0238">DNA-binding</keyword>
<dbReference type="PROSITE" id="PS01081">
    <property type="entry name" value="HTH_TETR_1"/>
    <property type="match status" value="1"/>
</dbReference>
<reference evidence="7" key="1">
    <citation type="journal article" date="2019" name="Int. J. Syst. Evol. Microbiol.">
        <title>The Global Catalogue of Microorganisms (GCM) 10K type strain sequencing project: providing services to taxonomists for standard genome sequencing and annotation.</title>
        <authorList>
            <consortium name="The Broad Institute Genomics Platform"/>
            <consortium name="The Broad Institute Genome Sequencing Center for Infectious Disease"/>
            <person name="Wu L."/>
            <person name="Ma J."/>
        </authorList>
    </citation>
    <scope>NUCLEOTIDE SEQUENCE [LARGE SCALE GENOMIC DNA]</scope>
    <source>
        <strain evidence="7">CCUG 54522</strain>
    </source>
</reference>
<evidence type="ECO:0000256" key="1">
    <source>
        <dbReference type="ARBA" id="ARBA00023015"/>
    </source>
</evidence>
<keyword evidence="7" id="KW-1185">Reference proteome</keyword>